<dbReference type="InterPro" id="IPR000056">
    <property type="entry name" value="Ribul_P_3_epim-like"/>
</dbReference>
<proteinExistence type="inferred from homology"/>
<evidence type="ECO:0000256" key="9">
    <source>
        <dbReference type="ARBA" id="ARBA00023235"/>
    </source>
</evidence>
<dbReference type="PROSITE" id="PS01086">
    <property type="entry name" value="RIBUL_P_3_EPIMER_2"/>
    <property type="match status" value="1"/>
</dbReference>
<reference evidence="10" key="1">
    <citation type="submission" date="2018-06" db="EMBL/GenBank/DDBJ databases">
        <authorList>
            <person name="Zhirakovskaya E."/>
        </authorList>
    </citation>
    <scope>NUCLEOTIDE SEQUENCE</scope>
</reference>
<dbReference type="EMBL" id="UOEA01000038">
    <property type="protein sequence ID" value="VAV83364.1"/>
    <property type="molecule type" value="Genomic_DNA"/>
</dbReference>
<evidence type="ECO:0000256" key="1">
    <source>
        <dbReference type="ARBA" id="ARBA00001782"/>
    </source>
</evidence>
<dbReference type="GO" id="GO:0005975">
    <property type="term" value="P:carbohydrate metabolic process"/>
    <property type="evidence" value="ECO:0007669"/>
    <property type="project" value="InterPro"/>
</dbReference>
<evidence type="ECO:0000313" key="10">
    <source>
        <dbReference type="EMBL" id="VAV83364.1"/>
    </source>
</evidence>
<comment type="cofactor">
    <cofactor evidence="4">
        <name>Zn(2+)</name>
        <dbReference type="ChEBI" id="CHEBI:29105"/>
    </cofactor>
</comment>
<dbReference type="GO" id="GO:0046872">
    <property type="term" value="F:metal ion binding"/>
    <property type="evidence" value="ECO:0007669"/>
    <property type="project" value="UniProtKB-KW"/>
</dbReference>
<dbReference type="EC" id="5.1.3.1" evidence="7"/>
<organism evidence="10">
    <name type="scientific">hydrothermal vent metagenome</name>
    <dbReference type="NCBI Taxonomy" id="652676"/>
    <lineage>
        <taxon>unclassified sequences</taxon>
        <taxon>metagenomes</taxon>
        <taxon>ecological metagenomes</taxon>
    </lineage>
</organism>
<comment type="cofactor">
    <cofactor evidence="2">
        <name>Mn(2+)</name>
        <dbReference type="ChEBI" id="CHEBI:29035"/>
    </cofactor>
</comment>
<dbReference type="AlphaFoldDB" id="A0A3B0QNT6"/>
<dbReference type="CDD" id="cd00429">
    <property type="entry name" value="RPE"/>
    <property type="match status" value="1"/>
</dbReference>
<evidence type="ECO:0000256" key="6">
    <source>
        <dbReference type="ARBA" id="ARBA00009541"/>
    </source>
</evidence>
<dbReference type="GO" id="GO:0005737">
    <property type="term" value="C:cytoplasm"/>
    <property type="evidence" value="ECO:0007669"/>
    <property type="project" value="UniProtKB-ARBA"/>
</dbReference>
<dbReference type="PANTHER" id="PTHR11749">
    <property type="entry name" value="RIBULOSE-5-PHOSPHATE-3-EPIMERASE"/>
    <property type="match status" value="1"/>
</dbReference>
<evidence type="ECO:0000256" key="3">
    <source>
        <dbReference type="ARBA" id="ARBA00001941"/>
    </source>
</evidence>
<dbReference type="Pfam" id="PF00834">
    <property type="entry name" value="Ribul_P_3_epim"/>
    <property type="match status" value="1"/>
</dbReference>
<dbReference type="InterPro" id="IPR026019">
    <property type="entry name" value="Ribul_P_3_epim"/>
</dbReference>
<comment type="catalytic activity">
    <reaction evidence="1">
        <text>D-ribulose 5-phosphate = D-xylulose 5-phosphate</text>
        <dbReference type="Rhea" id="RHEA:13677"/>
        <dbReference type="ChEBI" id="CHEBI:57737"/>
        <dbReference type="ChEBI" id="CHEBI:58121"/>
        <dbReference type="EC" id="5.1.3.1"/>
    </reaction>
</comment>
<dbReference type="GO" id="GO:0004750">
    <property type="term" value="F:D-ribulose-phosphate 3-epimerase activity"/>
    <property type="evidence" value="ECO:0007669"/>
    <property type="project" value="UniProtKB-EC"/>
</dbReference>
<protein>
    <recommendedName>
        <fullName evidence="7">ribulose-phosphate 3-epimerase</fullName>
        <ecNumber evidence="7">5.1.3.1</ecNumber>
    </recommendedName>
</protein>
<comment type="cofactor">
    <cofactor evidence="5">
        <name>Fe(2+)</name>
        <dbReference type="ChEBI" id="CHEBI:29033"/>
    </cofactor>
</comment>
<dbReference type="HAMAP" id="MF_02227">
    <property type="entry name" value="RPE"/>
    <property type="match status" value="1"/>
</dbReference>
<dbReference type="PIRSF" id="PIRSF001461">
    <property type="entry name" value="RPE"/>
    <property type="match status" value="1"/>
</dbReference>
<dbReference type="Gene3D" id="3.20.20.70">
    <property type="entry name" value="Aldolase class I"/>
    <property type="match status" value="1"/>
</dbReference>
<evidence type="ECO:0000256" key="5">
    <source>
        <dbReference type="ARBA" id="ARBA00001954"/>
    </source>
</evidence>
<comment type="cofactor">
    <cofactor evidence="3">
        <name>Co(2+)</name>
        <dbReference type="ChEBI" id="CHEBI:48828"/>
    </cofactor>
</comment>
<accession>A0A3B0QNT6</accession>
<dbReference type="PROSITE" id="PS01085">
    <property type="entry name" value="RIBUL_P_3_EPIMER_1"/>
    <property type="match status" value="1"/>
</dbReference>
<comment type="similarity">
    <text evidence="6">Belongs to the ribulose-phosphate 3-epimerase family.</text>
</comment>
<sequence>MEVKRMKISPSILSADFTRLGEEIRAVTEAGADYIHIDVMDGHFVPNITIGPLLVEAARRATELPLDVHLMIERPERYIEDFAKAGSDIITIHAEATPHLHRAVQAIKECGLNAGLAINPSTPASAIEPLAGYIDMALVMSVNPGFGGQRFIDSALEKIRRVRIILDSANSAAELQVDGGIKVSNIAAAAEAGADVFVAGSAVFGSDDYKKTIEDMRRELGQATV</sequence>
<dbReference type="InterPro" id="IPR013785">
    <property type="entry name" value="Aldolase_TIM"/>
</dbReference>
<evidence type="ECO:0000256" key="2">
    <source>
        <dbReference type="ARBA" id="ARBA00001936"/>
    </source>
</evidence>
<evidence type="ECO:0000256" key="8">
    <source>
        <dbReference type="ARBA" id="ARBA00022723"/>
    </source>
</evidence>
<dbReference type="SUPFAM" id="SSF51366">
    <property type="entry name" value="Ribulose-phoshate binding barrel"/>
    <property type="match status" value="1"/>
</dbReference>
<keyword evidence="9 10" id="KW-0413">Isomerase</keyword>
<gene>
    <name evidence="10" type="ORF">MNBD_DELTA01-1374</name>
</gene>
<name>A0A3B0QNT6_9ZZZZ</name>
<dbReference type="NCBIfam" id="TIGR01163">
    <property type="entry name" value="rpe"/>
    <property type="match status" value="1"/>
</dbReference>
<dbReference type="FunFam" id="3.20.20.70:FF:000004">
    <property type="entry name" value="Ribulose-phosphate 3-epimerase"/>
    <property type="match status" value="1"/>
</dbReference>
<dbReference type="NCBIfam" id="NF004076">
    <property type="entry name" value="PRK05581.1-4"/>
    <property type="match status" value="1"/>
</dbReference>
<dbReference type="GO" id="GO:0006098">
    <property type="term" value="P:pentose-phosphate shunt"/>
    <property type="evidence" value="ECO:0007669"/>
    <property type="project" value="InterPro"/>
</dbReference>
<dbReference type="InterPro" id="IPR011060">
    <property type="entry name" value="RibuloseP-bd_barrel"/>
</dbReference>
<evidence type="ECO:0000256" key="7">
    <source>
        <dbReference type="ARBA" id="ARBA00013188"/>
    </source>
</evidence>
<evidence type="ECO:0000256" key="4">
    <source>
        <dbReference type="ARBA" id="ARBA00001947"/>
    </source>
</evidence>
<keyword evidence="8" id="KW-0479">Metal-binding</keyword>